<feature type="domain" description="N-acetyltransferase" evidence="1">
    <location>
        <begin position="19"/>
        <end position="183"/>
    </location>
</feature>
<sequence length="184" mass="19653">MRESSLTALHAQEIHTARLVLVPLKVEHADEMADVLADPALHTFIGGSPDDPQALRARYLRMTAGSPDPAVSWCNWVLRLRDEDCLAGTVQATVGPTADGSDRGGALVAEIAWVVGTPWQGRGIAAEAARGLVGWLAGQRAVRCVVAHVHPDHLASAAVATAAGLSPTDEWQDGEVKWQRTMER</sequence>
<dbReference type="Proteomes" id="UP000829992">
    <property type="component" value="Chromosome"/>
</dbReference>
<dbReference type="PANTHER" id="PTHR43792">
    <property type="entry name" value="GNAT FAMILY, PUTATIVE (AFU_ORTHOLOGUE AFUA_3G00765)-RELATED-RELATED"/>
    <property type="match status" value="1"/>
</dbReference>
<dbReference type="Gene3D" id="3.40.630.30">
    <property type="match status" value="1"/>
</dbReference>
<organism evidence="2 3">
    <name type="scientific">Streptomyces durmitorensis</name>
    <dbReference type="NCBI Taxonomy" id="319947"/>
    <lineage>
        <taxon>Bacteria</taxon>
        <taxon>Bacillati</taxon>
        <taxon>Actinomycetota</taxon>
        <taxon>Actinomycetes</taxon>
        <taxon>Kitasatosporales</taxon>
        <taxon>Streptomycetaceae</taxon>
        <taxon>Streptomyces</taxon>
    </lineage>
</organism>
<keyword evidence="3" id="KW-1185">Reference proteome</keyword>
<protein>
    <submittedName>
        <fullName evidence="2">GNAT family N-acetyltransferase</fullName>
    </submittedName>
</protein>
<dbReference type="RefSeq" id="WP_249585776.1">
    <property type="nucleotide sequence ID" value="NZ_BAAAQL010000002.1"/>
</dbReference>
<evidence type="ECO:0000259" key="1">
    <source>
        <dbReference type="PROSITE" id="PS51186"/>
    </source>
</evidence>
<name>A0ABY4PN62_9ACTN</name>
<gene>
    <name evidence="2" type="ORF">M4V62_03835</name>
</gene>
<dbReference type="PROSITE" id="PS51186">
    <property type="entry name" value="GNAT"/>
    <property type="match status" value="1"/>
</dbReference>
<evidence type="ECO:0000313" key="2">
    <source>
        <dbReference type="EMBL" id="UQT54279.1"/>
    </source>
</evidence>
<dbReference type="InterPro" id="IPR000182">
    <property type="entry name" value="GNAT_dom"/>
</dbReference>
<proteinExistence type="predicted"/>
<evidence type="ECO:0000313" key="3">
    <source>
        <dbReference type="Proteomes" id="UP000829992"/>
    </source>
</evidence>
<accession>A0ABY4PN62</accession>
<dbReference type="EMBL" id="CP097289">
    <property type="protein sequence ID" value="UQT54279.1"/>
    <property type="molecule type" value="Genomic_DNA"/>
</dbReference>
<dbReference type="Pfam" id="PF13302">
    <property type="entry name" value="Acetyltransf_3"/>
    <property type="match status" value="1"/>
</dbReference>
<dbReference type="InterPro" id="IPR051531">
    <property type="entry name" value="N-acetyltransferase"/>
</dbReference>
<reference evidence="2 3" key="1">
    <citation type="submission" date="2022-05" db="EMBL/GenBank/DDBJ databases">
        <authorList>
            <person name="Zhou X."/>
            <person name="Li K."/>
            <person name="Man Y."/>
        </authorList>
    </citation>
    <scope>NUCLEOTIDE SEQUENCE [LARGE SCALE GENOMIC DNA]</scope>
    <source>
        <strain evidence="2 3">MS405</strain>
    </source>
</reference>
<dbReference type="SUPFAM" id="SSF55729">
    <property type="entry name" value="Acyl-CoA N-acyltransferases (Nat)"/>
    <property type="match status" value="1"/>
</dbReference>
<dbReference type="InterPro" id="IPR016181">
    <property type="entry name" value="Acyl_CoA_acyltransferase"/>
</dbReference>
<dbReference type="PANTHER" id="PTHR43792:SF16">
    <property type="entry name" value="N-ACETYLTRANSFERASE DOMAIN-CONTAINING PROTEIN"/>
    <property type="match status" value="1"/>
</dbReference>